<evidence type="ECO:0000256" key="4">
    <source>
        <dbReference type="ARBA" id="ARBA00013858"/>
    </source>
</evidence>
<evidence type="ECO:0000256" key="2">
    <source>
        <dbReference type="ARBA" id="ARBA00005426"/>
    </source>
</evidence>
<evidence type="ECO:0000256" key="10">
    <source>
        <dbReference type="ARBA" id="ARBA00032474"/>
    </source>
</evidence>
<evidence type="ECO:0000256" key="9">
    <source>
        <dbReference type="ARBA" id="ARBA00030781"/>
    </source>
</evidence>
<dbReference type="InParanoid" id="A0A2S8SWG0"/>
<dbReference type="PANTHER" id="PTHR23404">
    <property type="entry name" value="MOLYBDOPTERIN SYNTHASE RELATED"/>
    <property type="match status" value="1"/>
</dbReference>
<accession>A0A2S8SWG0</accession>
<comment type="caution">
    <text evidence="12">The sequence shown here is derived from an EMBL/GenBank/DDBJ whole genome shotgun (WGS) entry which is preliminary data.</text>
</comment>
<name>A0A2S8SWG0_9BACT</name>
<dbReference type="InterPro" id="IPR016155">
    <property type="entry name" value="Mopterin_synth/thiamin_S_b"/>
</dbReference>
<dbReference type="SUPFAM" id="SSF54690">
    <property type="entry name" value="Molybdopterin synthase subunit MoaE"/>
    <property type="match status" value="1"/>
</dbReference>
<organism evidence="12 13">
    <name type="scientific">Abditibacterium utsteinense</name>
    <dbReference type="NCBI Taxonomy" id="1960156"/>
    <lineage>
        <taxon>Bacteria</taxon>
        <taxon>Pseudomonadati</taxon>
        <taxon>Abditibacteriota</taxon>
        <taxon>Abditibacteriia</taxon>
        <taxon>Abditibacteriales</taxon>
        <taxon>Abditibacteriaceae</taxon>
        <taxon>Abditibacterium</taxon>
    </lineage>
</organism>
<dbReference type="CDD" id="cd00756">
    <property type="entry name" value="MoaE"/>
    <property type="match status" value="1"/>
</dbReference>
<keyword evidence="13" id="KW-1185">Reference proteome</keyword>
<evidence type="ECO:0000256" key="11">
    <source>
        <dbReference type="ARBA" id="ARBA00049878"/>
    </source>
</evidence>
<evidence type="ECO:0000256" key="1">
    <source>
        <dbReference type="ARBA" id="ARBA00005046"/>
    </source>
</evidence>
<dbReference type="Pfam" id="PF02391">
    <property type="entry name" value="MoaE"/>
    <property type="match status" value="1"/>
</dbReference>
<gene>
    <name evidence="12" type="ORF">B1R32_102154</name>
</gene>
<comment type="pathway">
    <text evidence="1">Cofactor biosynthesis; molybdopterin biosynthesis.</text>
</comment>
<dbReference type="GO" id="GO:0030366">
    <property type="term" value="F:molybdopterin synthase activity"/>
    <property type="evidence" value="ECO:0007669"/>
    <property type="project" value="UniProtKB-EC"/>
</dbReference>
<dbReference type="InterPro" id="IPR036563">
    <property type="entry name" value="MoaE_sf"/>
</dbReference>
<dbReference type="AlphaFoldDB" id="A0A2S8SWG0"/>
<keyword evidence="5" id="KW-0501">Molybdenum cofactor biosynthesis</keyword>
<dbReference type="EMBL" id="NIGF01000002">
    <property type="protein sequence ID" value="PQV65146.1"/>
    <property type="molecule type" value="Genomic_DNA"/>
</dbReference>
<evidence type="ECO:0000256" key="6">
    <source>
        <dbReference type="ARBA" id="ARBA00026066"/>
    </source>
</evidence>
<proteinExistence type="inferred from homology"/>
<comment type="catalytic activity">
    <reaction evidence="11">
        <text>2 [molybdopterin-synthase sulfur-carrier protein]-C-terminal-Gly-aminoethanethioate + cyclic pyranopterin phosphate + H2O = molybdopterin + 2 [molybdopterin-synthase sulfur-carrier protein]-C-terminal Gly-Gly + 2 H(+)</text>
        <dbReference type="Rhea" id="RHEA:26333"/>
        <dbReference type="Rhea" id="RHEA-COMP:12202"/>
        <dbReference type="Rhea" id="RHEA-COMP:19907"/>
        <dbReference type="ChEBI" id="CHEBI:15377"/>
        <dbReference type="ChEBI" id="CHEBI:15378"/>
        <dbReference type="ChEBI" id="CHEBI:58698"/>
        <dbReference type="ChEBI" id="CHEBI:59648"/>
        <dbReference type="ChEBI" id="CHEBI:90778"/>
        <dbReference type="ChEBI" id="CHEBI:232372"/>
        <dbReference type="EC" id="2.8.1.12"/>
    </reaction>
</comment>
<dbReference type="RefSeq" id="WP_123580289.1">
    <property type="nucleotide sequence ID" value="NZ_NIGF01000002.1"/>
</dbReference>
<evidence type="ECO:0000256" key="3">
    <source>
        <dbReference type="ARBA" id="ARBA00011950"/>
    </source>
</evidence>
<dbReference type="InterPro" id="IPR012675">
    <property type="entry name" value="Beta-grasp_dom_sf"/>
</dbReference>
<dbReference type="Pfam" id="PF02597">
    <property type="entry name" value="ThiS"/>
    <property type="match status" value="1"/>
</dbReference>
<evidence type="ECO:0000313" key="12">
    <source>
        <dbReference type="EMBL" id="PQV65146.1"/>
    </source>
</evidence>
<evidence type="ECO:0000256" key="5">
    <source>
        <dbReference type="ARBA" id="ARBA00023150"/>
    </source>
</evidence>
<dbReference type="InterPro" id="IPR003749">
    <property type="entry name" value="ThiS/MoaD-like"/>
</dbReference>
<dbReference type="GO" id="GO:0006777">
    <property type="term" value="P:Mo-molybdopterin cofactor biosynthetic process"/>
    <property type="evidence" value="ECO:0007669"/>
    <property type="project" value="UniProtKB-KW"/>
</dbReference>
<dbReference type="CDD" id="cd00754">
    <property type="entry name" value="Ubl_MoaD"/>
    <property type="match status" value="1"/>
</dbReference>
<dbReference type="Proteomes" id="UP000237684">
    <property type="component" value="Unassembled WGS sequence"/>
</dbReference>
<dbReference type="EC" id="2.8.1.12" evidence="3"/>
<evidence type="ECO:0000256" key="7">
    <source>
        <dbReference type="ARBA" id="ARBA00029745"/>
    </source>
</evidence>
<dbReference type="OrthoDB" id="9803224at2"/>
<dbReference type="SUPFAM" id="SSF54285">
    <property type="entry name" value="MoaD/ThiS"/>
    <property type="match status" value="1"/>
</dbReference>
<dbReference type="FunCoup" id="A0A2S8SWG0">
    <property type="interactions" value="379"/>
</dbReference>
<comment type="similarity">
    <text evidence="2">Belongs to the MoaE family.</text>
</comment>
<comment type="subunit">
    <text evidence="6">Heterotetramer of 2 MoaD subunits and 2 MoaE subunits. Also stable as homodimer. The enzyme changes between these two forms during catalysis.</text>
</comment>
<dbReference type="Gene3D" id="3.10.20.30">
    <property type="match status" value="1"/>
</dbReference>
<evidence type="ECO:0000313" key="13">
    <source>
        <dbReference type="Proteomes" id="UP000237684"/>
    </source>
</evidence>
<sequence>MTIPIQLFASLKDAAKASQIEVEIPENCSVSQLLEIVARDFPALEKWLPHCRVAVNLDYTTNDQIVRDGDEVALIPPVSGGAQIENAPFVEVRAGELSLDEVVKAVGKQKGGAAGAICSFLGVVRETSKDLEGNSHDDIEFLDYEAYAPMAAREIEKIAREAMEKWDACVAVTHRVGRLGIGEASVAIAVATAHRGPSFEACRYVIEELKKRAPIWKRETARDGFWWVEGSVG</sequence>
<protein>
    <recommendedName>
        <fullName evidence="4">Molybdopterin synthase catalytic subunit</fullName>
        <ecNumber evidence="3">2.8.1.12</ecNumber>
    </recommendedName>
    <alternativeName>
        <fullName evidence="9">MPT synthase subunit 2</fullName>
    </alternativeName>
    <alternativeName>
        <fullName evidence="7">Molybdenum cofactor biosynthesis protein E</fullName>
    </alternativeName>
    <alternativeName>
        <fullName evidence="8">Molybdopterin-converting factor large subunit</fullName>
    </alternativeName>
    <alternativeName>
        <fullName evidence="10">Molybdopterin-converting factor subunit 2</fullName>
    </alternativeName>
</protein>
<dbReference type="Gene3D" id="3.90.1170.40">
    <property type="entry name" value="Molybdopterin biosynthesis MoaE subunit"/>
    <property type="match status" value="1"/>
</dbReference>
<reference evidence="12 13" key="1">
    <citation type="journal article" date="2018" name="Syst. Appl. Microbiol.">
        <title>Abditibacterium utsteinense sp. nov., the first cultivated member of candidate phylum FBP, isolated from ice-free Antarctic soil samples.</title>
        <authorList>
            <person name="Tahon G."/>
            <person name="Tytgat B."/>
            <person name="Lebbe L."/>
            <person name="Carlier A."/>
            <person name="Willems A."/>
        </authorList>
    </citation>
    <scope>NUCLEOTIDE SEQUENCE [LARGE SCALE GENOMIC DNA]</scope>
    <source>
        <strain evidence="12 13">LMG 29911</strain>
    </source>
</reference>
<dbReference type="InterPro" id="IPR003448">
    <property type="entry name" value="Mopterin_biosynth_MoaE"/>
</dbReference>
<evidence type="ECO:0000256" key="8">
    <source>
        <dbReference type="ARBA" id="ARBA00030407"/>
    </source>
</evidence>